<protein>
    <submittedName>
        <fullName evidence="9">Type I polyketide synthase</fullName>
        <ecNumber evidence="9">6.4.-.-</ecNumber>
    </submittedName>
</protein>
<evidence type="ECO:0000256" key="5">
    <source>
        <dbReference type="ARBA" id="ARBA00023268"/>
    </source>
</evidence>
<dbReference type="InterPro" id="IPR018201">
    <property type="entry name" value="Ketoacyl_synth_AS"/>
</dbReference>
<dbReference type="Gene3D" id="3.40.47.10">
    <property type="match status" value="1"/>
</dbReference>
<proteinExistence type="predicted"/>
<dbReference type="EC" id="6.4.-.-" evidence="9"/>
<reference evidence="10" key="1">
    <citation type="journal article" date="2019" name="Int. J. Syst. Evol. Microbiol.">
        <title>The Global Catalogue of Microorganisms (GCM) 10K type strain sequencing project: providing services to taxonomists for standard genome sequencing and annotation.</title>
        <authorList>
            <consortium name="The Broad Institute Genomics Platform"/>
            <consortium name="The Broad Institute Genome Sequencing Center for Infectious Disease"/>
            <person name="Wu L."/>
            <person name="Ma J."/>
        </authorList>
    </citation>
    <scope>NUCLEOTIDE SEQUENCE [LARGE SCALE GENOMIC DNA]</scope>
    <source>
        <strain evidence="10">CGMCC 4.1721</strain>
    </source>
</reference>
<dbReference type="PROSITE" id="PS00012">
    <property type="entry name" value="PHOSPHOPANTETHEINE"/>
    <property type="match status" value="1"/>
</dbReference>
<dbReference type="Gene3D" id="3.40.50.720">
    <property type="entry name" value="NAD(P)-binding Rossmann-like Domain"/>
    <property type="match status" value="1"/>
</dbReference>
<dbReference type="PANTHER" id="PTHR43775">
    <property type="entry name" value="FATTY ACID SYNTHASE"/>
    <property type="match status" value="1"/>
</dbReference>
<dbReference type="InterPro" id="IPR020806">
    <property type="entry name" value="PKS_PP-bd"/>
</dbReference>
<dbReference type="InterPro" id="IPR014043">
    <property type="entry name" value="Acyl_transferase_dom"/>
</dbReference>
<dbReference type="Pfam" id="PF00109">
    <property type="entry name" value="ketoacyl-synt"/>
    <property type="match status" value="1"/>
</dbReference>
<evidence type="ECO:0000256" key="6">
    <source>
        <dbReference type="ARBA" id="ARBA00023315"/>
    </source>
</evidence>
<keyword evidence="2" id="KW-0597">Phosphoprotein</keyword>
<feature type="non-terminal residue" evidence="9">
    <location>
        <position position="1"/>
    </location>
</feature>
<accession>A0ABW0BCI0</accession>
<dbReference type="SMART" id="SM00823">
    <property type="entry name" value="PKS_PP"/>
    <property type="match status" value="1"/>
</dbReference>
<dbReference type="InterPro" id="IPR016035">
    <property type="entry name" value="Acyl_Trfase/lysoPLipase"/>
</dbReference>
<feature type="domain" description="Ketosynthase family 3 (KS3)" evidence="8">
    <location>
        <begin position="340"/>
        <end position="758"/>
    </location>
</feature>
<dbReference type="RefSeq" id="WP_381825018.1">
    <property type="nucleotide sequence ID" value="NZ_JBHSKI010000041.1"/>
</dbReference>
<keyword evidence="10" id="KW-1185">Reference proteome</keyword>
<evidence type="ECO:0000259" key="7">
    <source>
        <dbReference type="PROSITE" id="PS50075"/>
    </source>
</evidence>
<dbReference type="SMART" id="SM00825">
    <property type="entry name" value="PKS_KS"/>
    <property type="match status" value="1"/>
</dbReference>
<dbReference type="InterPro" id="IPR036736">
    <property type="entry name" value="ACP-like_sf"/>
</dbReference>
<dbReference type="Pfam" id="PF00550">
    <property type="entry name" value="PP-binding"/>
    <property type="match status" value="1"/>
</dbReference>
<feature type="non-terminal residue" evidence="9">
    <location>
        <position position="1232"/>
    </location>
</feature>
<dbReference type="Proteomes" id="UP001596208">
    <property type="component" value="Unassembled WGS sequence"/>
</dbReference>
<dbReference type="InterPro" id="IPR014031">
    <property type="entry name" value="Ketoacyl_synth_C"/>
</dbReference>
<dbReference type="InterPro" id="IPR050091">
    <property type="entry name" value="PKS_NRPS_Biosynth_Enz"/>
</dbReference>
<sequence>VVLVSRGGSAPVELVGELEGLGVEVVVAACDVSDRVALAGLVGEVEAAGGPVRSVFHAAGINRFAPFVDTRSDDFEEVLRAKVTGADNLDAVFGDRPLDAFVLFSSIAGIWGSGGQAAYAAANAHLDALAERRRARGLTATSIAWGPWADGGMADGEAAEHLRRRGLTAMTPATAIIGLEQALGQGDSVITVADVDWQLFRPTFTAMRESPLLSELAELDTSVSADNRPSSLPARFAALPDTERAAALLDLVRQQVAFVLGHRNTARIPADRPFQQLGFDSLTAVELRNLLQKETGLGLPTTLVFDCPNPAALADHLRVRLFGAGEEPERSGAATSVTSDDPIVIVGMSCRLPGGVSSPEDLWSLLVAEADGVTGFPIDRGWAVDPHSSYAREGGFLHDAALFDAEFFGISPREALAMDPQQRLLLETSWEAFERAGIDPISLRGSSTAVFAGAASQGYASGANAGEVEGVGGHLLTGNATSVLSGRVSYAFGLEGPAVTLDTACSSSLVALHLAAQALRSGECSLALVGGVTVMGTAVTFSEFSRQGGLAGDGRCKSFAEAADGTGWSEGVGVLLVERLSDARQNGHEVLAVLRGSAVNQDGASNGLTAPNGPSQQRVIRQALLNAGLSASQVDAVEAHGTGTSLGDPIEAQAVLATYGQGRAEAPPLHLGSLKSNIGHTQAAAGVAGIIKMVMAMRHGVLPRTLHVDEPTSQVDWSAGSVELLTESVAWPETGEARRAGVSSFGISGTNAHVILEQAPAIEATEASEDVVLPVVPWVVSAKSEAGLSAQVERLSGFAGDREPVDVGLSLATTRAALEHRAVLIGDRTVRGEVVEGRSAVLFSGQGAQRSGMGRELYGAYPVFADAFDAVCAELDRHLDQPIRGVVFEGGELLDQTQFTQAGLFALEVALFRLVSAWGVKPDCLLGHSIGELSAAHVAGVLSLEDAARLVAARGRLMQALPAGGAMVSLQAAEDEVLPLLADGASIAALNGPSSTVISGDEDAVLAIAAHFEAEGRKTKRLRVSHAFHSPRMDAMLDDFRAVAETLTFRAPQTAIVSNVSGRVVSDEEICSADYWVRHVREAVRFLDGIRALQDQGVTTYLELGPDGVLSAMGQDCVEDSTFVPALRQDRDEAQTLVTAIAELHVRGSAVDWAAYFAGTGARRVDLPTYAFQHEHYWFEEPTAVRTEDDDSWRYRVVWKSVGGVVAESLSGGWLVVCAAGGVDGPVVAGLV</sequence>
<dbReference type="PANTHER" id="PTHR43775:SF51">
    <property type="entry name" value="INACTIVE PHENOLPHTHIOCEROL SYNTHESIS POLYKETIDE SYNTHASE TYPE I PKS1-RELATED"/>
    <property type="match status" value="1"/>
</dbReference>
<evidence type="ECO:0000256" key="3">
    <source>
        <dbReference type="ARBA" id="ARBA00022679"/>
    </source>
</evidence>
<dbReference type="InterPro" id="IPR020841">
    <property type="entry name" value="PKS_Beta-ketoAc_synthase_dom"/>
</dbReference>
<evidence type="ECO:0000313" key="10">
    <source>
        <dbReference type="Proteomes" id="UP001596208"/>
    </source>
</evidence>
<dbReference type="InterPro" id="IPR001227">
    <property type="entry name" value="Ac_transferase_dom_sf"/>
</dbReference>
<dbReference type="SMART" id="SM00822">
    <property type="entry name" value="PKS_KR"/>
    <property type="match status" value="1"/>
</dbReference>
<dbReference type="SUPFAM" id="SSF47336">
    <property type="entry name" value="ACP-like"/>
    <property type="match status" value="1"/>
</dbReference>
<evidence type="ECO:0000256" key="4">
    <source>
        <dbReference type="ARBA" id="ARBA00023194"/>
    </source>
</evidence>
<dbReference type="SUPFAM" id="SSF53901">
    <property type="entry name" value="Thiolase-like"/>
    <property type="match status" value="1"/>
</dbReference>
<organism evidence="9 10">
    <name type="scientific">Streptomyces mutomycini</name>
    <dbReference type="NCBI Taxonomy" id="284036"/>
    <lineage>
        <taxon>Bacteria</taxon>
        <taxon>Bacillati</taxon>
        <taxon>Actinomycetota</taxon>
        <taxon>Actinomycetes</taxon>
        <taxon>Kitasatosporales</taxon>
        <taxon>Streptomycetaceae</taxon>
        <taxon>Streptomyces</taxon>
    </lineage>
</organism>
<keyword evidence="9" id="KW-0436">Ligase</keyword>
<dbReference type="Pfam" id="PF08659">
    <property type="entry name" value="KR"/>
    <property type="match status" value="1"/>
</dbReference>
<feature type="domain" description="Carrier" evidence="7">
    <location>
        <begin position="246"/>
        <end position="321"/>
    </location>
</feature>
<evidence type="ECO:0000256" key="2">
    <source>
        <dbReference type="ARBA" id="ARBA00022553"/>
    </source>
</evidence>
<dbReference type="InterPro" id="IPR013968">
    <property type="entry name" value="PKS_KR"/>
</dbReference>
<dbReference type="PROSITE" id="PS50075">
    <property type="entry name" value="CARRIER"/>
    <property type="match status" value="1"/>
</dbReference>
<dbReference type="InterPro" id="IPR009081">
    <property type="entry name" value="PP-bd_ACP"/>
</dbReference>
<keyword evidence="5" id="KW-0511">Multifunctional enzyme</keyword>
<dbReference type="SMART" id="SM01294">
    <property type="entry name" value="PKS_PP_betabranch"/>
    <property type="match status" value="1"/>
</dbReference>
<keyword evidence="6" id="KW-0012">Acyltransferase</keyword>
<dbReference type="InterPro" id="IPR006162">
    <property type="entry name" value="Ppantetheine_attach_site"/>
</dbReference>
<dbReference type="InterPro" id="IPR014030">
    <property type="entry name" value="Ketoacyl_synth_N"/>
</dbReference>
<gene>
    <name evidence="9" type="ORF">ACFPRK_31250</name>
</gene>
<keyword evidence="1" id="KW-0596">Phosphopantetheine</keyword>
<dbReference type="InterPro" id="IPR032821">
    <property type="entry name" value="PKS_assoc"/>
</dbReference>
<keyword evidence="3" id="KW-0808">Transferase</keyword>
<dbReference type="InterPro" id="IPR016036">
    <property type="entry name" value="Malonyl_transacylase_ACP-bd"/>
</dbReference>
<dbReference type="Pfam" id="PF16197">
    <property type="entry name" value="KAsynt_C_assoc"/>
    <property type="match status" value="1"/>
</dbReference>
<comment type="caution">
    <text evidence="9">The sequence shown here is derived from an EMBL/GenBank/DDBJ whole genome shotgun (WGS) entry which is preliminary data.</text>
</comment>
<dbReference type="SUPFAM" id="SSF51735">
    <property type="entry name" value="NAD(P)-binding Rossmann-fold domains"/>
    <property type="match status" value="1"/>
</dbReference>
<dbReference type="Pfam" id="PF02801">
    <property type="entry name" value="Ketoacyl-synt_C"/>
    <property type="match status" value="1"/>
</dbReference>
<dbReference type="CDD" id="cd00833">
    <property type="entry name" value="PKS"/>
    <property type="match status" value="1"/>
</dbReference>
<dbReference type="PROSITE" id="PS52004">
    <property type="entry name" value="KS3_2"/>
    <property type="match status" value="1"/>
</dbReference>
<evidence type="ECO:0000313" key="9">
    <source>
        <dbReference type="EMBL" id="MFC5175009.1"/>
    </source>
</evidence>
<dbReference type="CDD" id="cd08952">
    <property type="entry name" value="KR_1_SDR_x"/>
    <property type="match status" value="1"/>
</dbReference>
<dbReference type="Gene3D" id="3.30.70.3290">
    <property type="match status" value="1"/>
</dbReference>
<name>A0ABW0BCI0_9ACTN</name>
<dbReference type="Pfam" id="PF00698">
    <property type="entry name" value="Acyl_transf_1"/>
    <property type="match status" value="1"/>
</dbReference>
<dbReference type="SMART" id="SM00827">
    <property type="entry name" value="PKS_AT"/>
    <property type="match status" value="1"/>
</dbReference>
<dbReference type="InterPro" id="IPR016039">
    <property type="entry name" value="Thiolase-like"/>
</dbReference>
<dbReference type="Gene3D" id="1.10.1200.10">
    <property type="entry name" value="ACP-like"/>
    <property type="match status" value="1"/>
</dbReference>
<dbReference type="Gene3D" id="3.40.366.10">
    <property type="entry name" value="Malonyl-Coenzyme A Acyl Carrier Protein, domain 2"/>
    <property type="match status" value="1"/>
</dbReference>
<dbReference type="SUPFAM" id="SSF55048">
    <property type="entry name" value="Probable ACP-binding domain of malonyl-CoA ACP transacylase"/>
    <property type="match status" value="1"/>
</dbReference>
<keyword evidence="4" id="KW-0045">Antibiotic biosynthesis</keyword>
<dbReference type="SUPFAM" id="SSF52151">
    <property type="entry name" value="FabD/lysophospholipase-like"/>
    <property type="match status" value="1"/>
</dbReference>
<dbReference type="InterPro" id="IPR057326">
    <property type="entry name" value="KR_dom"/>
</dbReference>
<dbReference type="PROSITE" id="PS00606">
    <property type="entry name" value="KS3_1"/>
    <property type="match status" value="1"/>
</dbReference>
<evidence type="ECO:0000259" key="8">
    <source>
        <dbReference type="PROSITE" id="PS52004"/>
    </source>
</evidence>
<dbReference type="InterPro" id="IPR036291">
    <property type="entry name" value="NAD(P)-bd_dom_sf"/>
</dbReference>
<dbReference type="GO" id="GO:0016874">
    <property type="term" value="F:ligase activity"/>
    <property type="evidence" value="ECO:0007669"/>
    <property type="project" value="UniProtKB-KW"/>
</dbReference>
<dbReference type="EMBL" id="JBHSKI010000041">
    <property type="protein sequence ID" value="MFC5175009.1"/>
    <property type="molecule type" value="Genomic_DNA"/>
</dbReference>
<evidence type="ECO:0000256" key="1">
    <source>
        <dbReference type="ARBA" id="ARBA00022450"/>
    </source>
</evidence>